<name>A0A1H8XEM9_9PSEU</name>
<evidence type="ECO:0000256" key="1">
    <source>
        <dbReference type="SAM" id="MobiDB-lite"/>
    </source>
</evidence>
<accession>A0A1H8XEM9</accession>
<dbReference type="InterPro" id="IPR013830">
    <property type="entry name" value="SGNH_hydro"/>
</dbReference>
<dbReference type="Pfam" id="PF13472">
    <property type="entry name" value="Lipase_GDSL_2"/>
    <property type="match status" value="1"/>
</dbReference>
<dbReference type="STRING" id="394193.SAMN04489732_107146"/>
<feature type="domain" description="SGNH hydrolase-type esterase" evidence="2">
    <location>
        <begin position="33"/>
        <end position="183"/>
    </location>
</feature>
<gene>
    <name evidence="3" type="ORF">SAMN04489732_107146</name>
</gene>
<feature type="region of interest" description="Disordered" evidence="1">
    <location>
        <begin position="1"/>
        <end position="23"/>
    </location>
</feature>
<dbReference type="Gene3D" id="3.40.50.1110">
    <property type="entry name" value="SGNH hydrolase"/>
    <property type="match status" value="1"/>
</dbReference>
<proteinExistence type="predicted"/>
<dbReference type="InterPro" id="IPR008265">
    <property type="entry name" value="Lipase_GDSL_AS"/>
</dbReference>
<dbReference type="Proteomes" id="UP000198582">
    <property type="component" value="Unassembled WGS sequence"/>
</dbReference>
<dbReference type="OrthoDB" id="9794725at2"/>
<organism evidence="3 4">
    <name type="scientific">Amycolatopsis saalfeldensis</name>
    <dbReference type="NCBI Taxonomy" id="394193"/>
    <lineage>
        <taxon>Bacteria</taxon>
        <taxon>Bacillati</taxon>
        <taxon>Actinomycetota</taxon>
        <taxon>Actinomycetes</taxon>
        <taxon>Pseudonocardiales</taxon>
        <taxon>Pseudonocardiaceae</taxon>
        <taxon>Amycolatopsis</taxon>
    </lineage>
</organism>
<dbReference type="PROSITE" id="PS01098">
    <property type="entry name" value="LIPASE_GDSL_SER"/>
    <property type="match status" value="1"/>
</dbReference>
<evidence type="ECO:0000313" key="4">
    <source>
        <dbReference type="Proteomes" id="UP000198582"/>
    </source>
</evidence>
<dbReference type="RefSeq" id="WP_091618064.1">
    <property type="nucleotide sequence ID" value="NZ_FOEF01000007.1"/>
</dbReference>
<protein>
    <submittedName>
        <fullName evidence="3">Lysophospholipase L1</fullName>
    </submittedName>
</protein>
<evidence type="ECO:0000313" key="3">
    <source>
        <dbReference type="EMBL" id="SEP38400.1"/>
    </source>
</evidence>
<dbReference type="InterPro" id="IPR036514">
    <property type="entry name" value="SGNH_hydro_sf"/>
</dbReference>
<dbReference type="PANTHER" id="PTHR30383">
    <property type="entry name" value="THIOESTERASE 1/PROTEASE 1/LYSOPHOSPHOLIPASE L1"/>
    <property type="match status" value="1"/>
</dbReference>
<dbReference type="AlphaFoldDB" id="A0A1H8XEM9"/>
<reference evidence="3 4" key="1">
    <citation type="submission" date="2016-10" db="EMBL/GenBank/DDBJ databases">
        <authorList>
            <person name="de Groot N.N."/>
        </authorList>
    </citation>
    <scope>NUCLEOTIDE SEQUENCE [LARGE SCALE GENOMIC DNA]</scope>
    <source>
        <strain evidence="3 4">DSM 44993</strain>
    </source>
</reference>
<dbReference type="GO" id="GO:0004622">
    <property type="term" value="F:phosphatidylcholine lysophospholipase activity"/>
    <property type="evidence" value="ECO:0007669"/>
    <property type="project" value="TreeGrafter"/>
</dbReference>
<dbReference type="GO" id="GO:0006629">
    <property type="term" value="P:lipid metabolic process"/>
    <property type="evidence" value="ECO:0007669"/>
    <property type="project" value="InterPro"/>
</dbReference>
<evidence type="ECO:0000259" key="2">
    <source>
        <dbReference type="Pfam" id="PF13472"/>
    </source>
</evidence>
<sequence>MLGRLSGPLLRRRAKTPPDRFGGSPLPAEHVVFLGDSITEAGSWNEWFPRYPVLNRGISGDTLEGVRARLATAINRPAAISLLIGTNDLNGQGRTPEVAGIAAQFADLVAELRALAPDAPLIVNSVMPRTRRWASRIHELNRRYAEIAGDSYLDLWPALADGKALRKSCTGDGLHLNGNGYRAWLEVLRPRLEAVL</sequence>
<dbReference type="EMBL" id="FOEF01000007">
    <property type="protein sequence ID" value="SEP38400.1"/>
    <property type="molecule type" value="Genomic_DNA"/>
</dbReference>
<dbReference type="InterPro" id="IPR051532">
    <property type="entry name" value="Ester_Hydrolysis_Enzymes"/>
</dbReference>
<dbReference type="SUPFAM" id="SSF52266">
    <property type="entry name" value="SGNH hydrolase"/>
    <property type="match status" value="1"/>
</dbReference>
<keyword evidence="4" id="KW-1185">Reference proteome</keyword>
<dbReference type="PANTHER" id="PTHR30383:SF32">
    <property type="entry name" value="SGNH-HYDROLASE"/>
    <property type="match status" value="1"/>
</dbReference>